<reference evidence="2 4" key="1">
    <citation type="submission" date="2016-07" db="EMBL/GenBank/DDBJ databases">
        <title>Comparative genomics of the Campylobacter concisus group.</title>
        <authorList>
            <person name="Miller W.G."/>
            <person name="Yee E."/>
            <person name="Chapman M.H."/>
            <person name="Huynh S."/>
            <person name="Bono J.L."/>
            <person name="On S.L.W."/>
            <person name="StLeger J."/>
            <person name="Foster G."/>
            <person name="Parker C.T."/>
        </authorList>
    </citation>
    <scope>NUCLEOTIDE SEQUENCE [LARGE SCALE GENOMIC DNA]</scope>
    <source>
        <strain evidence="2 4">CCUG 21559</strain>
    </source>
</reference>
<accession>A0A6G5QEV8</accession>
<dbReference type="Gene3D" id="1.20.5.340">
    <property type="match status" value="1"/>
</dbReference>
<dbReference type="RefSeq" id="WP_171993379.1">
    <property type="nucleotide sequence ID" value="NZ_CP012542.1"/>
</dbReference>
<organism evidence="2 4">
    <name type="scientific">Campylobacter mucosalis CCUG 21559</name>
    <dbReference type="NCBI Taxonomy" id="1032067"/>
    <lineage>
        <taxon>Bacteria</taxon>
        <taxon>Pseudomonadati</taxon>
        <taxon>Campylobacterota</taxon>
        <taxon>Epsilonproteobacteria</taxon>
        <taxon>Campylobacterales</taxon>
        <taxon>Campylobacteraceae</taxon>
        <taxon>Campylobacter</taxon>
    </lineage>
</organism>
<name>A0A6G5QEV8_9BACT</name>
<keyword evidence="1" id="KW-0175">Coiled coil</keyword>
<gene>
    <name evidence="2" type="ORF">CMUC_0315</name>
    <name evidence="3" type="ORF">CMUC_0929</name>
</gene>
<sequence length="79" mass="9231">MPTQEERINNLENQITNLNTQILQINERIQSLIDWCESLSDRVSTIESNGVKTQVAVMSDEIILQKTKIRRLERQKDGY</sequence>
<dbReference type="Proteomes" id="UP000503264">
    <property type="component" value="Chromosome"/>
</dbReference>
<dbReference type="AlphaFoldDB" id="A0A6G5QEV8"/>
<dbReference type="EMBL" id="CP012542">
    <property type="protein sequence ID" value="QCD44718.1"/>
    <property type="molecule type" value="Genomic_DNA"/>
</dbReference>
<proteinExistence type="predicted"/>
<feature type="coiled-coil region" evidence="1">
    <location>
        <begin position="1"/>
        <end position="28"/>
    </location>
</feature>
<dbReference type="EMBL" id="CP012542">
    <property type="protein sequence ID" value="QCD44129.1"/>
    <property type="molecule type" value="Genomic_DNA"/>
</dbReference>
<keyword evidence="4" id="KW-1185">Reference proteome</keyword>
<evidence type="ECO:0000313" key="2">
    <source>
        <dbReference type="EMBL" id="QCD44129.1"/>
    </source>
</evidence>
<evidence type="ECO:0000256" key="1">
    <source>
        <dbReference type="SAM" id="Coils"/>
    </source>
</evidence>
<protein>
    <submittedName>
        <fullName evidence="2">Uncharacterized protein</fullName>
    </submittedName>
</protein>
<evidence type="ECO:0000313" key="4">
    <source>
        <dbReference type="Proteomes" id="UP000503264"/>
    </source>
</evidence>
<evidence type="ECO:0000313" key="3">
    <source>
        <dbReference type="EMBL" id="QCD44718.1"/>
    </source>
</evidence>